<accession>A0ABP3H8M2</accession>
<feature type="domain" description="NGO1945-like C-terminal" evidence="2">
    <location>
        <begin position="139"/>
        <end position="232"/>
    </location>
</feature>
<dbReference type="Pfam" id="PF09836">
    <property type="entry name" value="DUF2063"/>
    <property type="match status" value="1"/>
</dbReference>
<feature type="domain" description="Putative DNA-binding" evidence="1">
    <location>
        <begin position="6"/>
        <end position="91"/>
    </location>
</feature>
<dbReference type="Proteomes" id="UP001501757">
    <property type="component" value="Unassembled WGS sequence"/>
</dbReference>
<keyword evidence="4" id="KW-1185">Reference proteome</keyword>
<dbReference type="InterPro" id="IPR054098">
    <property type="entry name" value="NGO1945-like_C"/>
</dbReference>
<comment type="caution">
    <text evidence="3">The sequence shown here is derived from an EMBL/GenBank/DDBJ whole genome shotgun (WGS) entry which is preliminary data.</text>
</comment>
<evidence type="ECO:0000259" key="1">
    <source>
        <dbReference type="Pfam" id="PF09836"/>
    </source>
</evidence>
<organism evidence="3 4">
    <name type="scientific">Bowmanella denitrificans</name>
    <dbReference type="NCBI Taxonomy" id="366582"/>
    <lineage>
        <taxon>Bacteria</taxon>
        <taxon>Pseudomonadati</taxon>
        <taxon>Pseudomonadota</taxon>
        <taxon>Gammaproteobacteria</taxon>
        <taxon>Alteromonadales</taxon>
        <taxon>Alteromonadaceae</taxon>
        <taxon>Bowmanella</taxon>
    </lineage>
</organism>
<dbReference type="EMBL" id="BAAAEI010000020">
    <property type="protein sequence ID" value="GAA0364946.1"/>
    <property type="molecule type" value="Genomic_DNA"/>
</dbReference>
<evidence type="ECO:0000313" key="3">
    <source>
        <dbReference type="EMBL" id="GAA0364946.1"/>
    </source>
</evidence>
<evidence type="ECO:0000259" key="2">
    <source>
        <dbReference type="Pfam" id="PF22106"/>
    </source>
</evidence>
<protein>
    <submittedName>
        <fullName evidence="3">DUF2063 domain-containing protein</fullName>
    </submittedName>
</protein>
<proteinExistence type="predicted"/>
<dbReference type="Pfam" id="PF22106">
    <property type="entry name" value="NGO1945_C"/>
    <property type="match status" value="1"/>
</dbReference>
<dbReference type="InterPro" id="IPR044922">
    <property type="entry name" value="DUF2063_N_sf"/>
</dbReference>
<sequence>MQHQKLQMQFASHLRDPDNCLAPEGLEDRRMAIYRDLFFNNVKGFLTNGFPVLYSLYAENDWLMLCRSFFKQHACRSPYFVDISKEFVEYLANEYQPKEQDPCFLAELAHYEWVELALSIAKCSGEIGDDQADDNLHLSALAWVLSYQYPVHQISRDFQPTRPSGPHYLVVFRNSQDQVNFIQIDQVNAFLLSTLETQSMRADELIRTLQQAMPQLEKDQVESGCLQALQAFIAQGIVVRS</sequence>
<dbReference type="InterPro" id="IPR018640">
    <property type="entry name" value="DUF2063"/>
</dbReference>
<dbReference type="RefSeq" id="WP_343846223.1">
    <property type="nucleotide sequence ID" value="NZ_BAAAEI010000020.1"/>
</dbReference>
<reference evidence="4" key="1">
    <citation type="journal article" date="2019" name="Int. J. Syst. Evol. Microbiol.">
        <title>The Global Catalogue of Microorganisms (GCM) 10K type strain sequencing project: providing services to taxonomists for standard genome sequencing and annotation.</title>
        <authorList>
            <consortium name="The Broad Institute Genomics Platform"/>
            <consortium name="The Broad Institute Genome Sequencing Center for Infectious Disease"/>
            <person name="Wu L."/>
            <person name="Ma J."/>
        </authorList>
    </citation>
    <scope>NUCLEOTIDE SEQUENCE [LARGE SCALE GENOMIC DNA]</scope>
    <source>
        <strain evidence="4">JCM 13378</strain>
    </source>
</reference>
<evidence type="ECO:0000313" key="4">
    <source>
        <dbReference type="Proteomes" id="UP001501757"/>
    </source>
</evidence>
<dbReference type="Gene3D" id="1.10.150.690">
    <property type="entry name" value="DUF2063"/>
    <property type="match status" value="1"/>
</dbReference>
<name>A0ABP3H8M2_9ALTE</name>
<gene>
    <name evidence="3" type="ORF">GCM10009092_31610</name>
</gene>
<dbReference type="Gene3D" id="3.90.930.50">
    <property type="match status" value="1"/>
</dbReference>